<accession>A0A4Q0V9E2</accession>
<dbReference type="Proteomes" id="UP000290921">
    <property type="component" value="Unassembled WGS sequence"/>
</dbReference>
<dbReference type="PANTHER" id="PTHR33164:SF43">
    <property type="entry name" value="HTH-TYPE TRANSCRIPTIONAL REPRESSOR YETL"/>
    <property type="match status" value="1"/>
</dbReference>
<sequence length="149" mass="17421">MCFYGEESNIFYIYFQIIKKYKKYMEKSLSDFNLIPAEIDILSFLVNNIEKDITASEISMCRGISKGLVSRAVHSLKTKNVIELKENPQDGRSVYIKIVDEEDGLIKKVKEINEKFKEQLIKDIDDMDLKLFLKINNKMLNNIKDVEVE</sequence>
<dbReference type="InterPro" id="IPR036388">
    <property type="entry name" value="WH-like_DNA-bd_sf"/>
</dbReference>
<dbReference type="EMBL" id="QMAP01000017">
    <property type="protein sequence ID" value="RXI44564.1"/>
    <property type="molecule type" value="Genomic_DNA"/>
</dbReference>
<dbReference type="PANTHER" id="PTHR33164">
    <property type="entry name" value="TRANSCRIPTIONAL REGULATOR, MARR FAMILY"/>
    <property type="match status" value="1"/>
</dbReference>
<dbReference type="RefSeq" id="WP_129030986.1">
    <property type="nucleotide sequence ID" value="NZ_AP026806.1"/>
</dbReference>
<comment type="caution">
    <text evidence="2">The sequence shown here is derived from an EMBL/GenBank/DDBJ whole genome shotgun (WGS) entry which is preliminary data.</text>
</comment>
<dbReference type="InterPro" id="IPR039422">
    <property type="entry name" value="MarR/SlyA-like"/>
</dbReference>
<evidence type="ECO:0000313" key="2">
    <source>
        <dbReference type="EMBL" id="RXI44564.1"/>
    </source>
</evidence>
<gene>
    <name evidence="2" type="ORF">DP130_13150</name>
</gene>
<organism evidence="2 3">
    <name type="scientific">Clostridium tetani</name>
    <dbReference type="NCBI Taxonomy" id="1513"/>
    <lineage>
        <taxon>Bacteria</taxon>
        <taxon>Bacillati</taxon>
        <taxon>Bacillota</taxon>
        <taxon>Clostridia</taxon>
        <taxon>Eubacteriales</taxon>
        <taxon>Clostridiaceae</taxon>
        <taxon>Clostridium</taxon>
    </lineage>
</organism>
<dbReference type="PROSITE" id="PS50995">
    <property type="entry name" value="HTH_MARR_2"/>
    <property type="match status" value="1"/>
</dbReference>
<dbReference type="SMART" id="SM00347">
    <property type="entry name" value="HTH_MARR"/>
    <property type="match status" value="1"/>
</dbReference>
<dbReference type="GO" id="GO:0006950">
    <property type="term" value="P:response to stress"/>
    <property type="evidence" value="ECO:0007669"/>
    <property type="project" value="TreeGrafter"/>
</dbReference>
<proteinExistence type="predicted"/>
<dbReference type="InterPro" id="IPR036390">
    <property type="entry name" value="WH_DNA-bd_sf"/>
</dbReference>
<reference evidence="2 3" key="1">
    <citation type="submission" date="2018-06" db="EMBL/GenBank/DDBJ databases">
        <title>Genome conservation of Clostridium tetani.</title>
        <authorList>
            <person name="Bruggemann H."/>
            <person name="Popoff M.R."/>
        </authorList>
    </citation>
    <scope>NUCLEOTIDE SEQUENCE [LARGE SCALE GENOMIC DNA]</scope>
    <source>
        <strain evidence="2 3">2017.061</strain>
    </source>
</reference>
<dbReference type="Gene3D" id="1.10.10.10">
    <property type="entry name" value="Winged helix-like DNA-binding domain superfamily/Winged helix DNA-binding domain"/>
    <property type="match status" value="1"/>
</dbReference>
<evidence type="ECO:0000259" key="1">
    <source>
        <dbReference type="PROSITE" id="PS50995"/>
    </source>
</evidence>
<dbReference type="GO" id="GO:0003700">
    <property type="term" value="F:DNA-binding transcription factor activity"/>
    <property type="evidence" value="ECO:0007669"/>
    <property type="project" value="InterPro"/>
</dbReference>
<dbReference type="Pfam" id="PF12802">
    <property type="entry name" value="MarR_2"/>
    <property type="match status" value="1"/>
</dbReference>
<name>A0A4Q0V9E2_CLOTA</name>
<dbReference type="InterPro" id="IPR000835">
    <property type="entry name" value="HTH_MarR-typ"/>
</dbReference>
<dbReference type="AlphaFoldDB" id="A0A4Q0V9E2"/>
<dbReference type="SUPFAM" id="SSF46785">
    <property type="entry name" value="Winged helix' DNA-binding domain"/>
    <property type="match status" value="1"/>
</dbReference>
<protein>
    <recommendedName>
        <fullName evidence="1">HTH marR-type domain-containing protein</fullName>
    </recommendedName>
</protein>
<feature type="domain" description="HTH marR-type" evidence="1">
    <location>
        <begin position="7"/>
        <end position="141"/>
    </location>
</feature>
<evidence type="ECO:0000313" key="3">
    <source>
        <dbReference type="Proteomes" id="UP000290921"/>
    </source>
</evidence>